<sequence>MVAMLRAPVAVALMAAAALAGAALGKNHIVGSPDGGWDLSTNFTLWSLDNSFNPGDTLTFVYGLTHDVLEVKRSDYDACTAPTTPLSSDRSGNTTIALKAAGMRYFICGVAGHCRSGMKLAISVRAASSPSLPPTSSTAPPPDFPPDAPADAVTPLPPPLLLSPPSPSASTRAASGRVGVQAGFGLMLMLQLLLLLRV</sequence>
<gene>
    <name evidence="6" type="ORF">Cni_G12145</name>
</gene>
<name>A0AAQ3K982_9LILI</name>
<reference evidence="6 7" key="1">
    <citation type="submission" date="2023-10" db="EMBL/GenBank/DDBJ databases">
        <title>Chromosome-scale genome assembly provides insights into flower coloration mechanisms of Canna indica.</title>
        <authorList>
            <person name="Li C."/>
        </authorList>
    </citation>
    <scope>NUCLEOTIDE SEQUENCE [LARGE SCALE GENOMIC DNA]</scope>
    <source>
        <tissue evidence="6">Flower</tissue>
    </source>
</reference>
<keyword evidence="7" id="KW-1185">Reference proteome</keyword>
<proteinExistence type="predicted"/>
<dbReference type="InterPro" id="IPR008972">
    <property type="entry name" value="Cupredoxin"/>
</dbReference>
<feature type="domain" description="Phytocyanin" evidence="5">
    <location>
        <begin position="26"/>
        <end position="126"/>
    </location>
</feature>
<feature type="signal peptide" evidence="4">
    <location>
        <begin position="1"/>
        <end position="25"/>
    </location>
</feature>
<dbReference type="PANTHER" id="PTHR33021:SF339">
    <property type="entry name" value="OS07G0570600 PROTEIN"/>
    <property type="match status" value="1"/>
</dbReference>
<dbReference type="PANTHER" id="PTHR33021">
    <property type="entry name" value="BLUE COPPER PROTEIN"/>
    <property type="match status" value="1"/>
</dbReference>
<keyword evidence="2" id="KW-0325">Glycoprotein</keyword>
<dbReference type="Gene3D" id="2.60.40.420">
    <property type="entry name" value="Cupredoxins - blue copper proteins"/>
    <property type="match status" value="1"/>
</dbReference>
<dbReference type="GO" id="GO:0046872">
    <property type="term" value="F:metal ion binding"/>
    <property type="evidence" value="ECO:0007669"/>
    <property type="project" value="UniProtKB-KW"/>
</dbReference>
<dbReference type="Pfam" id="PF02298">
    <property type="entry name" value="Cu_bind_like"/>
    <property type="match status" value="1"/>
</dbReference>
<dbReference type="CDD" id="cd04216">
    <property type="entry name" value="Phytocyanin"/>
    <property type="match status" value="1"/>
</dbReference>
<dbReference type="SUPFAM" id="SSF49503">
    <property type="entry name" value="Cupredoxins"/>
    <property type="match status" value="1"/>
</dbReference>
<dbReference type="AlphaFoldDB" id="A0AAQ3K982"/>
<feature type="compositionally biased region" description="Pro residues" evidence="3">
    <location>
        <begin position="139"/>
        <end position="148"/>
    </location>
</feature>
<feature type="compositionally biased region" description="Pro residues" evidence="3">
    <location>
        <begin position="155"/>
        <end position="167"/>
    </location>
</feature>
<evidence type="ECO:0000256" key="4">
    <source>
        <dbReference type="SAM" id="SignalP"/>
    </source>
</evidence>
<feature type="region of interest" description="Disordered" evidence="3">
    <location>
        <begin position="130"/>
        <end position="174"/>
    </location>
</feature>
<dbReference type="EMBL" id="CP136893">
    <property type="protein sequence ID" value="WOL03425.1"/>
    <property type="molecule type" value="Genomic_DNA"/>
</dbReference>
<accession>A0AAQ3K982</accession>
<protein>
    <recommendedName>
        <fullName evidence="5">Phytocyanin domain-containing protein</fullName>
    </recommendedName>
</protein>
<evidence type="ECO:0000313" key="7">
    <source>
        <dbReference type="Proteomes" id="UP001327560"/>
    </source>
</evidence>
<dbReference type="PROSITE" id="PS51485">
    <property type="entry name" value="PHYTOCYANIN"/>
    <property type="match status" value="1"/>
</dbReference>
<feature type="chain" id="PRO_5042892302" description="Phytocyanin domain-containing protein" evidence="4">
    <location>
        <begin position="26"/>
        <end position="198"/>
    </location>
</feature>
<dbReference type="FunFam" id="2.60.40.420:FF:000003">
    <property type="entry name" value="Blue copper"/>
    <property type="match status" value="1"/>
</dbReference>
<dbReference type="Proteomes" id="UP001327560">
    <property type="component" value="Chromosome 4"/>
</dbReference>
<evidence type="ECO:0000313" key="6">
    <source>
        <dbReference type="EMBL" id="WOL03425.1"/>
    </source>
</evidence>
<dbReference type="GO" id="GO:0009055">
    <property type="term" value="F:electron transfer activity"/>
    <property type="evidence" value="ECO:0007669"/>
    <property type="project" value="InterPro"/>
</dbReference>
<keyword evidence="1" id="KW-0479">Metal-binding</keyword>
<dbReference type="GO" id="GO:0005886">
    <property type="term" value="C:plasma membrane"/>
    <property type="evidence" value="ECO:0007669"/>
    <property type="project" value="TreeGrafter"/>
</dbReference>
<evidence type="ECO:0000256" key="3">
    <source>
        <dbReference type="SAM" id="MobiDB-lite"/>
    </source>
</evidence>
<evidence type="ECO:0000259" key="5">
    <source>
        <dbReference type="PROSITE" id="PS51485"/>
    </source>
</evidence>
<evidence type="ECO:0000256" key="2">
    <source>
        <dbReference type="ARBA" id="ARBA00023180"/>
    </source>
</evidence>
<evidence type="ECO:0000256" key="1">
    <source>
        <dbReference type="ARBA" id="ARBA00022723"/>
    </source>
</evidence>
<organism evidence="6 7">
    <name type="scientific">Canna indica</name>
    <name type="common">Indian-shot</name>
    <dbReference type="NCBI Taxonomy" id="4628"/>
    <lineage>
        <taxon>Eukaryota</taxon>
        <taxon>Viridiplantae</taxon>
        <taxon>Streptophyta</taxon>
        <taxon>Embryophyta</taxon>
        <taxon>Tracheophyta</taxon>
        <taxon>Spermatophyta</taxon>
        <taxon>Magnoliopsida</taxon>
        <taxon>Liliopsida</taxon>
        <taxon>Zingiberales</taxon>
        <taxon>Cannaceae</taxon>
        <taxon>Canna</taxon>
    </lineage>
</organism>
<keyword evidence="4" id="KW-0732">Signal</keyword>
<dbReference type="InterPro" id="IPR003245">
    <property type="entry name" value="Phytocyanin_dom"/>
</dbReference>
<dbReference type="InterPro" id="IPR039391">
    <property type="entry name" value="Phytocyanin-like"/>
</dbReference>